<dbReference type="EC" id="5.2.1.8" evidence="6"/>
<evidence type="ECO:0000256" key="5">
    <source>
        <dbReference type="PROSITE-ProRule" id="PRU00277"/>
    </source>
</evidence>
<keyword evidence="3 5" id="KW-0697">Rotamase</keyword>
<keyword evidence="4 5" id="KW-0413">Isomerase</keyword>
<evidence type="ECO:0000313" key="8">
    <source>
        <dbReference type="EMBL" id="MFC3853858.1"/>
    </source>
</evidence>
<gene>
    <name evidence="8" type="primary">fkpB</name>
    <name evidence="8" type="ORF">ACFOOG_13520</name>
</gene>
<dbReference type="GO" id="GO:0003755">
    <property type="term" value="F:peptidyl-prolyl cis-trans isomerase activity"/>
    <property type="evidence" value="ECO:0007669"/>
    <property type="project" value="UniProtKB-EC"/>
</dbReference>
<dbReference type="EMBL" id="JBHRYR010000004">
    <property type="protein sequence ID" value="MFC3853858.1"/>
    <property type="molecule type" value="Genomic_DNA"/>
</dbReference>
<comment type="catalytic activity">
    <reaction evidence="1 5 6">
        <text>[protein]-peptidylproline (omega=180) = [protein]-peptidylproline (omega=0)</text>
        <dbReference type="Rhea" id="RHEA:16237"/>
        <dbReference type="Rhea" id="RHEA-COMP:10747"/>
        <dbReference type="Rhea" id="RHEA-COMP:10748"/>
        <dbReference type="ChEBI" id="CHEBI:83833"/>
        <dbReference type="ChEBI" id="CHEBI:83834"/>
        <dbReference type="EC" id="5.2.1.8"/>
    </reaction>
</comment>
<comment type="caution">
    <text evidence="8">The sequence shown here is derived from an EMBL/GenBank/DDBJ whole genome shotgun (WGS) entry which is preliminary data.</text>
</comment>
<evidence type="ECO:0000256" key="2">
    <source>
        <dbReference type="ARBA" id="ARBA00006577"/>
    </source>
</evidence>
<evidence type="ECO:0000256" key="4">
    <source>
        <dbReference type="ARBA" id="ARBA00023235"/>
    </source>
</evidence>
<dbReference type="NCBIfam" id="NF011676">
    <property type="entry name" value="PRK15095.1"/>
    <property type="match status" value="1"/>
</dbReference>
<sequence>MQITENSLVTLHFSLALADGEVIDSNFHGNAATFQMGDGSLLEGFEACLLGLSVGDRETFQVPAEKAFGLHLEDNVQTFKRHQFGVDIVLEPGVVVSFADASGAELPGVVSRLDGDYVVVDFNHPLAGKDITFMVSILSVAEAPEEA</sequence>
<dbReference type="RefSeq" id="WP_380697507.1">
    <property type="nucleotide sequence ID" value="NZ_JBHRYR010000004.1"/>
</dbReference>
<dbReference type="InterPro" id="IPR046357">
    <property type="entry name" value="PPIase_dom_sf"/>
</dbReference>
<organism evidence="8 9">
    <name type="scientific">Saccharospirillum mangrovi</name>
    <dbReference type="NCBI Taxonomy" id="2161747"/>
    <lineage>
        <taxon>Bacteria</taxon>
        <taxon>Pseudomonadati</taxon>
        <taxon>Pseudomonadota</taxon>
        <taxon>Gammaproteobacteria</taxon>
        <taxon>Oceanospirillales</taxon>
        <taxon>Saccharospirillaceae</taxon>
        <taxon>Saccharospirillum</taxon>
    </lineage>
</organism>
<dbReference type="Gene3D" id="3.10.50.40">
    <property type="match status" value="1"/>
</dbReference>
<evidence type="ECO:0000259" key="7">
    <source>
        <dbReference type="PROSITE" id="PS50059"/>
    </source>
</evidence>
<dbReference type="InterPro" id="IPR001179">
    <property type="entry name" value="PPIase_FKBP_dom"/>
</dbReference>
<dbReference type="PANTHER" id="PTHR47861">
    <property type="entry name" value="FKBP-TYPE PEPTIDYL-PROLYL CIS-TRANS ISOMERASE SLYD"/>
    <property type="match status" value="1"/>
</dbReference>
<reference evidence="9" key="1">
    <citation type="journal article" date="2019" name="Int. J. Syst. Evol. Microbiol.">
        <title>The Global Catalogue of Microorganisms (GCM) 10K type strain sequencing project: providing services to taxonomists for standard genome sequencing and annotation.</title>
        <authorList>
            <consortium name="The Broad Institute Genomics Platform"/>
            <consortium name="The Broad Institute Genome Sequencing Center for Infectious Disease"/>
            <person name="Wu L."/>
            <person name="Ma J."/>
        </authorList>
    </citation>
    <scope>NUCLEOTIDE SEQUENCE [LARGE SCALE GENOMIC DNA]</scope>
    <source>
        <strain evidence="9">IBRC 10765</strain>
    </source>
</reference>
<dbReference type="PANTHER" id="PTHR47861:SF4">
    <property type="entry name" value="FKBP-TYPE 16 KDA PEPTIDYL-PROLYL CIS-TRANS ISOMERASE"/>
    <property type="match status" value="1"/>
</dbReference>
<evidence type="ECO:0000256" key="3">
    <source>
        <dbReference type="ARBA" id="ARBA00023110"/>
    </source>
</evidence>
<evidence type="ECO:0000313" key="9">
    <source>
        <dbReference type="Proteomes" id="UP001595617"/>
    </source>
</evidence>
<dbReference type="PROSITE" id="PS50059">
    <property type="entry name" value="FKBP_PPIASE"/>
    <property type="match status" value="1"/>
</dbReference>
<dbReference type="SUPFAM" id="SSF54534">
    <property type="entry name" value="FKBP-like"/>
    <property type="match status" value="1"/>
</dbReference>
<dbReference type="Pfam" id="PF00254">
    <property type="entry name" value="FKBP_C"/>
    <property type="match status" value="1"/>
</dbReference>
<accession>A0ABV8A2P5</accession>
<comment type="similarity">
    <text evidence="2 6">Belongs to the FKBP-type PPIase family.</text>
</comment>
<keyword evidence="9" id="KW-1185">Reference proteome</keyword>
<name>A0ABV8A2P5_9GAMM</name>
<feature type="domain" description="PPIase FKBP-type" evidence="7">
    <location>
        <begin position="6"/>
        <end position="69"/>
    </location>
</feature>
<proteinExistence type="inferred from homology"/>
<protein>
    <recommendedName>
        <fullName evidence="6">Peptidyl-prolyl cis-trans isomerase</fullName>
        <ecNumber evidence="6">5.2.1.8</ecNumber>
    </recommendedName>
</protein>
<evidence type="ECO:0000256" key="6">
    <source>
        <dbReference type="RuleBase" id="RU003915"/>
    </source>
</evidence>
<evidence type="ECO:0000256" key="1">
    <source>
        <dbReference type="ARBA" id="ARBA00000971"/>
    </source>
</evidence>
<dbReference type="Proteomes" id="UP001595617">
    <property type="component" value="Unassembled WGS sequence"/>
</dbReference>